<keyword evidence="2" id="KW-1185">Reference proteome</keyword>
<accession>A0ABP8AC36</accession>
<dbReference type="Proteomes" id="UP001501079">
    <property type="component" value="Unassembled WGS sequence"/>
</dbReference>
<gene>
    <name evidence="1" type="ORF">GCM10022287_36980</name>
</gene>
<evidence type="ECO:0008006" key="3">
    <source>
        <dbReference type="Google" id="ProtNLM"/>
    </source>
</evidence>
<evidence type="ECO:0000313" key="1">
    <source>
        <dbReference type="EMBL" id="GAA4181546.1"/>
    </source>
</evidence>
<reference evidence="2" key="1">
    <citation type="journal article" date="2019" name="Int. J. Syst. Evol. Microbiol.">
        <title>The Global Catalogue of Microorganisms (GCM) 10K type strain sequencing project: providing services to taxonomists for standard genome sequencing and annotation.</title>
        <authorList>
            <consortium name="The Broad Institute Genomics Platform"/>
            <consortium name="The Broad Institute Genome Sequencing Center for Infectious Disease"/>
            <person name="Wu L."/>
            <person name="Ma J."/>
        </authorList>
    </citation>
    <scope>NUCLEOTIDE SEQUENCE [LARGE SCALE GENOMIC DNA]</scope>
    <source>
        <strain evidence="2">JCM 17591</strain>
    </source>
</reference>
<evidence type="ECO:0000313" key="2">
    <source>
        <dbReference type="Proteomes" id="UP001501079"/>
    </source>
</evidence>
<comment type="caution">
    <text evidence="1">The sequence shown here is derived from an EMBL/GenBank/DDBJ whole genome shotgun (WGS) entry which is preliminary data.</text>
</comment>
<protein>
    <recommendedName>
        <fullName evidence="3">Histidine ammonia-lyase</fullName>
    </recommendedName>
</protein>
<proteinExistence type="predicted"/>
<dbReference type="EMBL" id="BAABBW010000007">
    <property type="protein sequence ID" value="GAA4181546.1"/>
    <property type="molecule type" value="Genomic_DNA"/>
</dbReference>
<name>A0ABP8AC36_9MICO</name>
<sequence>MTSDAVWPTETCMLAAIGTRAVAIIELLIGFSADPMNSGVVNRHENGVPGASSARGAMAAGILAPQLIRYTKDFF</sequence>
<organism evidence="1 2">
    <name type="scientific">Gryllotalpicola koreensis</name>
    <dbReference type="NCBI Taxonomy" id="993086"/>
    <lineage>
        <taxon>Bacteria</taxon>
        <taxon>Bacillati</taxon>
        <taxon>Actinomycetota</taxon>
        <taxon>Actinomycetes</taxon>
        <taxon>Micrococcales</taxon>
        <taxon>Microbacteriaceae</taxon>
        <taxon>Gryllotalpicola</taxon>
    </lineage>
</organism>